<sequence length="134" mass="15400">MLIIFMVIPFFIPSDYIQLYGEFARVGAGVFLVLQLISVIEFITWWNNYWMPDERKKQSCSLGLFMSTICYIASICGILVMYVLYASKTSCSLNIFLIAGLELVRELFIEQIIIKSDSQLIVNQMQGTYTAREP</sequence>
<evidence type="ECO:0000313" key="1">
    <source>
        <dbReference type="Proteomes" id="UP000790787"/>
    </source>
</evidence>
<name>A0AC58SMC9_TOBAC</name>
<reference evidence="1" key="1">
    <citation type="journal article" date="2014" name="Nat. Commun.">
        <title>The tobacco genome sequence and its comparison with those of tomato and potato.</title>
        <authorList>
            <person name="Sierro N."/>
            <person name="Battey J.N."/>
            <person name="Ouadi S."/>
            <person name="Bakaher N."/>
            <person name="Bovet L."/>
            <person name="Willig A."/>
            <person name="Goepfert S."/>
            <person name="Peitsch M.C."/>
            <person name="Ivanov N.V."/>
        </authorList>
    </citation>
    <scope>NUCLEOTIDE SEQUENCE [LARGE SCALE GENOMIC DNA]</scope>
</reference>
<organism evidence="1 2">
    <name type="scientific">Nicotiana tabacum</name>
    <name type="common">Common tobacco</name>
    <dbReference type="NCBI Taxonomy" id="4097"/>
    <lineage>
        <taxon>Eukaryota</taxon>
        <taxon>Viridiplantae</taxon>
        <taxon>Streptophyta</taxon>
        <taxon>Embryophyta</taxon>
        <taxon>Tracheophyta</taxon>
        <taxon>Spermatophyta</taxon>
        <taxon>Magnoliopsida</taxon>
        <taxon>eudicotyledons</taxon>
        <taxon>Gunneridae</taxon>
        <taxon>Pentapetalae</taxon>
        <taxon>asterids</taxon>
        <taxon>lamiids</taxon>
        <taxon>Solanales</taxon>
        <taxon>Solanaceae</taxon>
        <taxon>Nicotianoideae</taxon>
        <taxon>Nicotianeae</taxon>
        <taxon>Nicotiana</taxon>
    </lineage>
</organism>
<dbReference type="RefSeq" id="XP_075086117.1">
    <property type="nucleotide sequence ID" value="XM_075230016.1"/>
</dbReference>
<keyword evidence="1" id="KW-1185">Reference proteome</keyword>
<evidence type="ECO:0000313" key="2">
    <source>
        <dbReference type="RefSeq" id="XP_075086117.1"/>
    </source>
</evidence>
<dbReference type="Proteomes" id="UP000790787">
    <property type="component" value="Chromosome 14"/>
</dbReference>
<accession>A0AC58SMC9</accession>
<proteinExistence type="predicted"/>
<gene>
    <name evidence="2" type="primary">LOC142168850</name>
</gene>
<reference evidence="2" key="2">
    <citation type="submission" date="2025-08" db="UniProtKB">
        <authorList>
            <consortium name="RefSeq"/>
        </authorList>
    </citation>
    <scope>IDENTIFICATION</scope>
    <source>
        <tissue evidence="2">Leaf</tissue>
    </source>
</reference>
<protein>
    <submittedName>
        <fullName evidence="2">Uncharacterized protein LOC142168850</fullName>
    </submittedName>
</protein>